<dbReference type="Gene3D" id="3.30.750.24">
    <property type="entry name" value="STAS domain"/>
    <property type="match status" value="1"/>
</dbReference>
<evidence type="ECO:0000313" key="3">
    <source>
        <dbReference type="EMBL" id="SEQ13216.1"/>
    </source>
</evidence>
<gene>
    <name evidence="3" type="ORF">SAMN05216481_104117</name>
</gene>
<name>A0A1H9DI92_9ACTN</name>
<feature type="domain" description="STAS" evidence="2">
    <location>
        <begin position="66"/>
        <end position="153"/>
    </location>
</feature>
<organism evidence="3 4">
    <name type="scientific">Streptomyces radiopugnans</name>
    <dbReference type="NCBI Taxonomy" id="403935"/>
    <lineage>
        <taxon>Bacteria</taxon>
        <taxon>Bacillati</taxon>
        <taxon>Actinomycetota</taxon>
        <taxon>Actinomycetes</taxon>
        <taxon>Kitasatosporales</taxon>
        <taxon>Streptomycetaceae</taxon>
        <taxon>Streptomyces</taxon>
    </lineage>
</organism>
<dbReference type="AlphaFoldDB" id="A0A1H9DI92"/>
<dbReference type="Pfam" id="PF13466">
    <property type="entry name" value="STAS_2"/>
    <property type="match status" value="1"/>
</dbReference>
<evidence type="ECO:0000256" key="1">
    <source>
        <dbReference type="SAM" id="MobiDB-lite"/>
    </source>
</evidence>
<proteinExistence type="predicted"/>
<dbReference type="SUPFAM" id="SSF52091">
    <property type="entry name" value="SpoIIaa-like"/>
    <property type="match status" value="1"/>
</dbReference>
<feature type="compositionally biased region" description="Low complexity" evidence="1">
    <location>
        <begin position="1"/>
        <end position="16"/>
    </location>
</feature>
<dbReference type="Proteomes" id="UP000199055">
    <property type="component" value="Unassembled WGS sequence"/>
</dbReference>
<dbReference type="STRING" id="403935.SAMN05216481_104117"/>
<dbReference type="PROSITE" id="PS50801">
    <property type="entry name" value="STAS"/>
    <property type="match status" value="1"/>
</dbReference>
<reference evidence="4" key="1">
    <citation type="submission" date="2016-10" db="EMBL/GenBank/DDBJ databases">
        <authorList>
            <person name="Varghese N."/>
            <person name="Submissions S."/>
        </authorList>
    </citation>
    <scope>NUCLEOTIDE SEQUENCE [LARGE SCALE GENOMIC DNA]</scope>
    <source>
        <strain evidence="4">CGMCC 4.3519</strain>
    </source>
</reference>
<dbReference type="EMBL" id="FOET01000004">
    <property type="protein sequence ID" value="SEQ13216.1"/>
    <property type="molecule type" value="Genomic_DNA"/>
</dbReference>
<keyword evidence="4" id="KW-1185">Reference proteome</keyword>
<accession>A0A1H9DI92</accession>
<evidence type="ECO:0000259" key="2">
    <source>
        <dbReference type="PROSITE" id="PS50801"/>
    </source>
</evidence>
<protein>
    <submittedName>
        <fullName evidence="3">Anti-anti-sigma regulatory factor (Antagonist of anti-sigma factor)</fullName>
    </submittedName>
</protein>
<sequence>MRAPADAARPGAAGSGERLEGEEENERATTAGRHTEEVAVASEPQPTARARRPTLSITEAGRRRAVLAFSGRLDAGALGELEERLVDPRLLDAQEVVLEMGDLDHIDLACAYALIRAATGRPQSAALTVRGADRTVRRTLHAVGLDAVAVIEE</sequence>
<dbReference type="InterPro" id="IPR058548">
    <property type="entry name" value="MlaB-like_STAS"/>
</dbReference>
<dbReference type="InterPro" id="IPR036513">
    <property type="entry name" value="STAS_dom_sf"/>
</dbReference>
<evidence type="ECO:0000313" key="4">
    <source>
        <dbReference type="Proteomes" id="UP000199055"/>
    </source>
</evidence>
<feature type="region of interest" description="Disordered" evidence="1">
    <location>
        <begin position="1"/>
        <end position="56"/>
    </location>
</feature>
<dbReference type="InterPro" id="IPR002645">
    <property type="entry name" value="STAS_dom"/>
</dbReference>